<dbReference type="InParanoid" id="B3S9T1"/>
<keyword evidence="6" id="KW-1185">Reference proteome</keyword>
<feature type="compositionally biased region" description="Polar residues" evidence="2">
    <location>
        <begin position="1"/>
        <end position="18"/>
    </location>
</feature>
<reference evidence="5 6" key="1">
    <citation type="journal article" date="2008" name="Nature">
        <title>The Trichoplax genome and the nature of placozoans.</title>
        <authorList>
            <person name="Srivastava M."/>
            <person name="Begovic E."/>
            <person name="Chapman J."/>
            <person name="Putnam N.H."/>
            <person name="Hellsten U."/>
            <person name="Kawashima T."/>
            <person name="Kuo A."/>
            <person name="Mitros T."/>
            <person name="Salamov A."/>
            <person name="Carpenter M.L."/>
            <person name="Signorovitch A.Y."/>
            <person name="Moreno M.A."/>
            <person name="Kamm K."/>
            <person name="Grimwood J."/>
            <person name="Schmutz J."/>
            <person name="Shapiro H."/>
            <person name="Grigoriev I.V."/>
            <person name="Buss L.W."/>
            <person name="Schierwater B."/>
            <person name="Dellaporta S.L."/>
            <person name="Rokhsar D.S."/>
        </authorList>
    </citation>
    <scope>NUCLEOTIDE SEQUENCE [LARGE SCALE GENOMIC DNA]</scope>
    <source>
        <strain evidence="5 6">Grell-BS-1999</strain>
    </source>
</reference>
<dbReference type="Pfam" id="PF13271">
    <property type="entry name" value="DUF4062"/>
    <property type="match status" value="1"/>
</dbReference>
<dbReference type="GeneID" id="6758232"/>
<dbReference type="HOGENOM" id="CLU_277235_0_0_1"/>
<feature type="domain" description="DUF4062" evidence="3">
    <location>
        <begin position="372"/>
        <end position="468"/>
    </location>
</feature>
<dbReference type="OMA" id="FMARCAM"/>
<dbReference type="PhylomeDB" id="B3S9T1"/>
<evidence type="ECO:0000256" key="2">
    <source>
        <dbReference type="SAM" id="MobiDB-lite"/>
    </source>
</evidence>
<sequence>MGISLGCQSSNQPVQRDTFNIPVIRIDRPSKEAQAETESVKSSIDDSINDLSNGNKQSQYARTKSSLDDNKDETVMQNDDENGNIVANSRQLTNTTSNEEDITPMENCYNDKLNFSNDINDVDKSIMDNAVKAVQDGSNECNVTKDKHQNGSMINKTMNLKENHSNLDEISNSCSNVLHQAEDPVEKPLDEVQNKIINDIASSKVDFNRHNLQTGSTASNGVGDTLLAATANQEIVSKDDQGNHNSDRSDSNHVQDNIIHSSSSAVDEMIINSQCKEIGSENRPIDKLQNNINNLTSEEENRHNINQTMTSSLVVDATPKNSKEIDFSTQSDPQNLQDVVDRCWKEINQSRNSSDNPQNSNIKNRTGWQCIRIFVSSTFSDYHSEREVLVKKVFPELREWCEEKCLYLIDCDLRWGVPKDSTTEEVLLTCLEEIDRCHEETDGHPFFINMLGDRYGWTPSSDQVADSIAQKYNWIFPLSITHMEILHGAYRNCNPNAAFFIRDSSILNDIPKEYHYQFSDNSLLSKLQLQTLKEHLQQTMSSQVFHYSCQYDGIISPLGEQEKISLIGLDDFAEKVLKFFKTAIERQYPTIKTEISPYEIEFASHEIFMQSRGRQVLGRKSEIQSVVHYVTTASNQASEDDNNDQLKTYSDDTVSPLVITGASGMGKSALMSACVLTLQKMNFDVFYHFIGASPSSTSVHEMILRACFYMKDRYREKLKASDEDIDSLSRISTSELFHYFRQWTEDIATAITSPFVLIFDALNQLGNCDLSWLPKNLHGKVRILFSAIDGSAELSKLMEHPLQLQQLQLTQLDTNARKEIVVHILAQYRKSLDQIQLDLLTSYPAACNPLWLALACEELRVFGIFEQVTDKIKRFSETLEGLLKDILERIISEDNYGIAKKILCLIETSRHGLYEIELKQVLSQLETLPMLAWAQAYRALKPFLRNYQSNQGVAVLDFFHRSISKTVRNDFLQNDRATVNSYRKMLIEYFENSCSDLERICLELPYQLFEIGEKKKLIEFIRGKRSVHMPQHQKQSYLRRLRCQNFCFKKEKQAVICHMCQYKTNGLGQGPFLNRDACIICGGFVSSQKSPVYYCMRHNPHPLPHWNKCAICSKQVQTNTPGMKPVDAKVCMMCYGNGSMCATIG</sequence>
<feature type="compositionally biased region" description="Basic and acidic residues" evidence="2">
    <location>
        <begin position="65"/>
        <end position="74"/>
    </location>
</feature>
<dbReference type="PANTHER" id="PTHR19860:SF42">
    <property type="entry name" value="RING-TYPE DOMAIN-CONTAINING PROTEIN"/>
    <property type="match status" value="1"/>
</dbReference>
<dbReference type="Pfam" id="PF24883">
    <property type="entry name" value="NPHP3_N"/>
    <property type="match status" value="1"/>
</dbReference>
<dbReference type="OrthoDB" id="2325716at2759"/>
<evidence type="ECO:0000313" key="6">
    <source>
        <dbReference type="Proteomes" id="UP000009022"/>
    </source>
</evidence>
<name>B3S9T1_TRIAD</name>
<evidence type="ECO:0008006" key="7">
    <source>
        <dbReference type="Google" id="ProtNLM"/>
    </source>
</evidence>
<feature type="compositionally biased region" description="Polar residues" evidence="2">
    <location>
        <begin position="54"/>
        <end position="64"/>
    </location>
</feature>
<proteinExistence type="predicted"/>
<dbReference type="InterPro" id="IPR025139">
    <property type="entry name" value="DUF4062"/>
</dbReference>
<dbReference type="SUPFAM" id="SSF52540">
    <property type="entry name" value="P-loop containing nucleoside triphosphate hydrolases"/>
    <property type="match status" value="1"/>
</dbReference>
<dbReference type="AlphaFoldDB" id="B3S9T1"/>
<evidence type="ECO:0000259" key="4">
    <source>
        <dbReference type="Pfam" id="PF24883"/>
    </source>
</evidence>
<dbReference type="eggNOG" id="KOG3602">
    <property type="taxonomic scope" value="Eukaryota"/>
</dbReference>
<gene>
    <name evidence="5" type="ORF">TRIADDRAFT_61017</name>
</gene>
<dbReference type="CTD" id="6758232"/>
<feature type="compositionally biased region" description="Basic and acidic residues" evidence="2">
    <location>
        <begin position="25"/>
        <end position="34"/>
    </location>
</feature>
<evidence type="ECO:0000259" key="3">
    <source>
        <dbReference type="Pfam" id="PF13271"/>
    </source>
</evidence>
<evidence type="ECO:0000256" key="1">
    <source>
        <dbReference type="ARBA" id="ARBA00022737"/>
    </source>
</evidence>
<dbReference type="STRING" id="10228.B3S9T1"/>
<feature type="domain" description="Nephrocystin 3-like N-terminal" evidence="4">
    <location>
        <begin position="650"/>
        <end position="765"/>
    </location>
</feature>
<dbReference type="GO" id="GO:0080008">
    <property type="term" value="C:Cul4-RING E3 ubiquitin ligase complex"/>
    <property type="evidence" value="ECO:0000318"/>
    <property type="project" value="GO_Central"/>
</dbReference>
<dbReference type="Gene3D" id="3.40.50.300">
    <property type="entry name" value="P-loop containing nucleotide triphosphate hydrolases"/>
    <property type="match status" value="1"/>
</dbReference>
<dbReference type="InterPro" id="IPR027417">
    <property type="entry name" value="P-loop_NTPase"/>
</dbReference>
<evidence type="ECO:0000313" key="5">
    <source>
        <dbReference type="EMBL" id="EDV20525.1"/>
    </source>
</evidence>
<protein>
    <recommendedName>
        <fullName evidence="7">DUF4062 domain-containing protein</fullName>
    </recommendedName>
</protein>
<dbReference type="PANTHER" id="PTHR19860">
    <property type="entry name" value="DDB1- AND CUL4-ASSOCIATED FACTOR 12-RELATED"/>
    <property type="match status" value="1"/>
</dbReference>
<dbReference type="InterPro" id="IPR051191">
    <property type="entry name" value="DCAF12"/>
</dbReference>
<organism evidence="5 6">
    <name type="scientific">Trichoplax adhaerens</name>
    <name type="common">Trichoplax reptans</name>
    <dbReference type="NCBI Taxonomy" id="10228"/>
    <lineage>
        <taxon>Eukaryota</taxon>
        <taxon>Metazoa</taxon>
        <taxon>Placozoa</taxon>
        <taxon>Uniplacotomia</taxon>
        <taxon>Trichoplacea</taxon>
        <taxon>Trichoplacidae</taxon>
        <taxon>Trichoplax</taxon>
    </lineage>
</organism>
<dbReference type="EMBL" id="DS985259">
    <property type="protein sequence ID" value="EDV20525.1"/>
    <property type="molecule type" value="Genomic_DNA"/>
</dbReference>
<dbReference type="RefSeq" id="XP_002116951.1">
    <property type="nucleotide sequence ID" value="XM_002116915.1"/>
</dbReference>
<dbReference type="KEGG" id="tad:TRIADDRAFT_61017"/>
<accession>B3S9T1</accession>
<dbReference type="Proteomes" id="UP000009022">
    <property type="component" value="Unassembled WGS sequence"/>
</dbReference>
<feature type="region of interest" description="Disordered" evidence="2">
    <location>
        <begin position="1"/>
        <end position="83"/>
    </location>
</feature>
<keyword evidence="1" id="KW-0677">Repeat</keyword>
<dbReference type="InterPro" id="IPR056884">
    <property type="entry name" value="NPHP3-like_N"/>
</dbReference>